<evidence type="ECO:0000259" key="7">
    <source>
        <dbReference type="PROSITE" id="PS50893"/>
    </source>
</evidence>
<dbReference type="SUPFAM" id="SSF52540">
    <property type="entry name" value="P-loop containing nucleoside triphosphate hydrolases"/>
    <property type="match status" value="1"/>
</dbReference>
<protein>
    <submittedName>
        <fullName evidence="8">ABC-2 type transport system ATP-binding protein</fullName>
    </submittedName>
</protein>
<dbReference type="InterPro" id="IPR003593">
    <property type="entry name" value="AAA+_ATPase"/>
</dbReference>
<evidence type="ECO:0000256" key="2">
    <source>
        <dbReference type="ARBA" id="ARBA00005417"/>
    </source>
</evidence>
<evidence type="ECO:0000256" key="3">
    <source>
        <dbReference type="ARBA" id="ARBA00022448"/>
    </source>
</evidence>
<evidence type="ECO:0000256" key="4">
    <source>
        <dbReference type="ARBA" id="ARBA00022741"/>
    </source>
</evidence>
<keyword evidence="3" id="KW-0813">Transport</keyword>
<dbReference type="PANTHER" id="PTHR42711">
    <property type="entry name" value="ABC TRANSPORTER ATP-BINDING PROTEIN"/>
    <property type="match status" value="1"/>
</dbReference>
<evidence type="ECO:0000313" key="9">
    <source>
        <dbReference type="Proteomes" id="UP000236754"/>
    </source>
</evidence>
<evidence type="ECO:0000313" key="8">
    <source>
        <dbReference type="EMBL" id="SEG70642.1"/>
    </source>
</evidence>
<dbReference type="GO" id="GO:0046677">
    <property type="term" value="P:response to antibiotic"/>
    <property type="evidence" value="ECO:0007669"/>
    <property type="project" value="UniProtKB-KW"/>
</dbReference>
<keyword evidence="6" id="KW-0046">Antibiotic resistance</keyword>
<gene>
    <name evidence="8" type="ORF">SAMN05216223_108284</name>
</gene>
<dbReference type="EMBL" id="FNVU01000008">
    <property type="protein sequence ID" value="SEG70642.1"/>
    <property type="molecule type" value="Genomic_DNA"/>
</dbReference>
<reference evidence="8 9" key="1">
    <citation type="submission" date="2016-10" db="EMBL/GenBank/DDBJ databases">
        <authorList>
            <person name="de Groot N.N."/>
        </authorList>
    </citation>
    <scope>NUCLEOTIDE SEQUENCE [LARGE SCALE GENOMIC DNA]</scope>
    <source>
        <strain evidence="8 9">CGMCC 4.2023</strain>
    </source>
</reference>
<dbReference type="Proteomes" id="UP000236754">
    <property type="component" value="Unassembled WGS sequence"/>
</dbReference>
<dbReference type="GO" id="GO:0005886">
    <property type="term" value="C:plasma membrane"/>
    <property type="evidence" value="ECO:0007669"/>
    <property type="project" value="UniProtKB-SubCell"/>
</dbReference>
<keyword evidence="9" id="KW-1185">Reference proteome</keyword>
<dbReference type="PROSITE" id="PS50893">
    <property type="entry name" value="ABC_TRANSPORTER_2"/>
    <property type="match status" value="1"/>
</dbReference>
<dbReference type="InterPro" id="IPR050763">
    <property type="entry name" value="ABC_transporter_ATP-binding"/>
</dbReference>
<evidence type="ECO:0000256" key="1">
    <source>
        <dbReference type="ARBA" id="ARBA00004202"/>
    </source>
</evidence>
<evidence type="ECO:0000256" key="5">
    <source>
        <dbReference type="ARBA" id="ARBA00022840"/>
    </source>
</evidence>
<feature type="domain" description="ABC transporter" evidence="7">
    <location>
        <begin position="10"/>
        <end position="240"/>
    </location>
</feature>
<comment type="subcellular location">
    <subcellularLocation>
        <location evidence="1">Cell membrane</location>
        <topology evidence="1">Peripheral membrane protein</topology>
    </subcellularLocation>
</comment>
<keyword evidence="4" id="KW-0547">Nucleotide-binding</keyword>
<organism evidence="8 9">
    <name type="scientific">Actinacidiphila yanglinensis</name>
    <dbReference type="NCBI Taxonomy" id="310779"/>
    <lineage>
        <taxon>Bacteria</taxon>
        <taxon>Bacillati</taxon>
        <taxon>Actinomycetota</taxon>
        <taxon>Actinomycetes</taxon>
        <taxon>Kitasatosporales</taxon>
        <taxon>Streptomycetaceae</taxon>
        <taxon>Actinacidiphila</taxon>
    </lineage>
</organism>
<dbReference type="InterPro" id="IPR027417">
    <property type="entry name" value="P-loop_NTPase"/>
</dbReference>
<evidence type="ECO:0000256" key="6">
    <source>
        <dbReference type="ARBA" id="ARBA00023251"/>
    </source>
</evidence>
<comment type="similarity">
    <text evidence="2">Belongs to the ABC transporter superfamily.</text>
</comment>
<dbReference type="SMART" id="SM00382">
    <property type="entry name" value="AAA"/>
    <property type="match status" value="1"/>
</dbReference>
<dbReference type="GO" id="GO:0005524">
    <property type="term" value="F:ATP binding"/>
    <property type="evidence" value="ECO:0007669"/>
    <property type="project" value="UniProtKB-KW"/>
</dbReference>
<dbReference type="RefSeq" id="WP_322973647.1">
    <property type="nucleotide sequence ID" value="NZ_FNVU01000008.1"/>
</dbReference>
<dbReference type="Gene3D" id="3.40.50.300">
    <property type="entry name" value="P-loop containing nucleotide triphosphate hydrolases"/>
    <property type="match status" value="1"/>
</dbReference>
<dbReference type="AlphaFoldDB" id="A0A1H6CCP2"/>
<accession>A0A1H6CCP2</accession>
<keyword evidence="5 8" id="KW-0067">ATP-binding</keyword>
<dbReference type="GO" id="GO:0016887">
    <property type="term" value="F:ATP hydrolysis activity"/>
    <property type="evidence" value="ECO:0007669"/>
    <property type="project" value="InterPro"/>
</dbReference>
<sequence length="316" mass="32720">MDAEGSGGMLAARGLRKRYGGRTALDGFTLDVGPGEITGLIGHNGAGKTTFVEVVTGLVRPDAGRVEVCGTDALAHPRAARALLGVAPQELALYPTVTVREHLRLFAGLAGLRRGAAGRSVAAVAEELMLGDVLDRRCAVLSGGQRRRTQAAAAMVGASRVLLLDEPTAGADPETRAALLAAVRARAAAGAAVVYTTHYLPELVDLDATLAVARDGRVVARGARAELTRDLPGEIRVTLDPAGPRPVLPEELRARTRPCGPDGLRIATRNPPADLATLLGTGCAPTAVDVRRPDLDDLYAALAATTPARREASHAA</sequence>
<dbReference type="InterPro" id="IPR003439">
    <property type="entry name" value="ABC_transporter-like_ATP-bd"/>
</dbReference>
<proteinExistence type="inferred from homology"/>
<name>A0A1H6CCP2_9ACTN</name>
<dbReference type="PANTHER" id="PTHR42711:SF5">
    <property type="entry name" value="ABC TRANSPORTER ATP-BINDING PROTEIN NATA"/>
    <property type="match status" value="1"/>
</dbReference>
<dbReference type="Pfam" id="PF00005">
    <property type="entry name" value="ABC_tran"/>
    <property type="match status" value="1"/>
</dbReference>